<feature type="chain" id="PRO_5036722372" description="Apple domain-containing protein" evidence="1">
    <location>
        <begin position="25"/>
        <end position="320"/>
    </location>
</feature>
<keyword evidence="1" id="KW-0732">Signal</keyword>
<protein>
    <recommendedName>
        <fullName evidence="4">Apple domain-containing protein</fullName>
    </recommendedName>
</protein>
<evidence type="ECO:0008006" key="4">
    <source>
        <dbReference type="Google" id="ProtNLM"/>
    </source>
</evidence>
<dbReference type="OrthoDB" id="3695473at2759"/>
<comment type="caution">
    <text evidence="2">The sequence shown here is derived from an EMBL/GenBank/DDBJ whole genome shotgun (WGS) entry which is preliminary data.</text>
</comment>
<dbReference type="Proteomes" id="UP000249757">
    <property type="component" value="Unassembled WGS sequence"/>
</dbReference>
<sequence length="320" mass="34932">MFLLTLSTNIILTLLALLPRHTTAAPTCGLVSTINDTLLPVYMGNFFYRGPTTFALCALYCKNAAPRCQSFRYSYWSDADAQYCEFYEYGLDGNATADDAQPYWYYDIDCAFPPYAETTISTTTATAAVQTVQQISTQTQIETETVTSISVPPAVTQTQTRTISQIQTATVTRTSIPSAFAVTVTSTVVQYQTQVVLQQRTITSISTRMNQAETQTVVQQRITTATVSSCTVSLNQTAFRTTTVTVVHTATAGVRSITATRTVTSTGTATAAVGLRAFTITGNRYCAGVWVGGCNGSKRRHRRANGRIKEPRNIFLGLVW</sequence>
<organism evidence="2 3">
    <name type="scientific">Pyrenophora tritici-repentis</name>
    <dbReference type="NCBI Taxonomy" id="45151"/>
    <lineage>
        <taxon>Eukaryota</taxon>
        <taxon>Fungi</taxon>
        <taxon>Dikarya</taxon>
        <taxon>Ascomycota</taxon>
        <taxon>Pezizomycotina</taxon>
        <taxon>Dothideomycetes</taxon>
        <taxon>Pleosporomycetidae</taxon>
        <taxon>Pleosporales</taxon>
        <taxon>Pleosporineae</taxon>
        <taxon>Pleosporaceae</taxon>
        <taxon>Pyrenophora</taxon>
    </lineage>
</organism>
<evidence type="ECO:0000256" key="1">
    <source>
        <dbReference type="SAM" id="SignalP"/>
    </source>
</evidence>
<dbReference type="AlphaFoldDB" id="A0A922N1Y5"/>
<proteinExistence type="predicted"/>
<accession>A0A922N1Y5</accession>
<keyword evidence="3" id="KW-1185">Reference proteome</keyword>
<name>A0A922N1Y5_9PLEO</name>
<feature type="signal peptide" evidence="1">
    <location>
        <begin position="1"/>
        <end position="24"/>
    </location>
</feature>
<reference evidence="3" key="1">
    <citation type="journal article" date="2022" name="Microb. Genom.">
        <title>A global pangenome for the wheat fungal pathogen Pyrenophora tritici-repentis and prediction of effector protein structural homology.</title>
        <authorList>
            <person name="Moolhuijzen P.M."/>
            <person name="See P.T."/>
            <person name="Shi G."/>
            <person name="Powell H.R."/>
            <person name="Cockram J."/>
            <person name="Jorgensen L.N."/>
            <person name="Benslimane H."/>
            <person name="Strelkov S.E."/>
            <person name="Turner J."/>
            <person name="Liu Z."/>
            <person name="Moffat C.S."/>
        </authorList>
    </citation>
    <scope>NUCLEOTIDE SEQUENCE [LARGE SCALE GENOMIC DNA]</scope>
</reference>
<evidence type="ECO:0000313" key="2">
    <source>
        <dbReference type="EMBL" id="KAI1508292.1"/>
    </source>
</evidence>
<dbReference type="EMBL" id="NRDI02000027">
    <property type="protein sequence ID" value="KAI1508292.1"/>
    <property type="molecule type" value="Genomic_DNA"/>
</dbReference>
<gene>
    <name evidence="2" type="ORF">Ptr86124_012780</name>
</gene>
<evidence type="ECO:0000313" key="3">
    <source>
        <dbReference type="Proteomes" id="UP000249757"/>
    </source>
</evidence>